<dbReference type="InterPro" id="IPR000225">
    <property type="entry name" value="Armadillo"/>
</dbReference>
<protein>
    <recommendedName>
        <fullName evidence="4">Armadillo repeat-containing domain-containing protein</fullName>
    </recommendedName>
</protein>
<dbReference type="OMA" id="AQCKEHA"/>
<dbReference type="GO" id="GO:0010087">
    <property type="term" value="P:phloem or xylem histogenesis"/>
    <property type="evidence" value="ECO:0007669"/>
    <property type="project" value="EnsemblPlants"/>
</dbReference>
<dbReference type="GO" id="GO:0005737">
    <property type="term" value="C:cytoplasm"/>
    <property type="evidence" value="ECO:0000318"/>
    <property type="project" value="GO_Central"/>
</dbReference>
<dbReference type="FunFam" id="1.25.10.10:FF:000952">
    <property type="entry name" value="U-box domain-containing protein 4"/>
    <property type="match status" value="1"/>
</dbReference>
<keyword evidence="3" id="KW-1185">Reference proteome</keyword>
<dbReference type="PANTHER" id="PTHR46700">
    <property type="entry name" value="ARM REPEAT SUPERFAMILY PROTEIN"/>
    <property type="match status" value="1"/>
</dbReference>
<sequence>MEDFVVQNLFNGGREAQIQAAAQLGKLTSKQRHKLAERGIISPLISMLQCQDYEAIEAALFALLSLAFGSERNKIRIVKSGLVPVLLELLQCQNGTLTELIMAALLIVSSCAANKLAVASSGAIPILVGILSEDYANDDDDDDDTTNTISMQAKLDAVGTLHNLSTCHQMIPSIVASGVVFTLLQIIHSYEKSSQFVEKAMTLLENLVTLSENALLQTATTSGAIRALVETIEEGSLQCKEQAVVILLLICQSCREKYRGLILREGVMPGLLQLSVDGTWRAKDTAQELLLLLRDCSGYGSRSKQSKHELIEQIMQEIDAEGERVMGTTTLRMLEEMIAKLST</sequence>
<evidence type="ECO:0008006" key="4">
    <source>
        <dbReference type="Google" id="ProtNLM"/>
    </source>
</evidence>
<dbReference type="PANTHER" id="PTHR46700:SF1">
    <property type="entry name" value="ARM REPEAT SUPERFAMILY PROTEIN"/>
    <property type="match status" value="1"/>
</dbReference>
<comment type="caution">
    <text evidence="2">The sequence shown here is derived from an EMBL/GenBank/DDBJ whole genome shotgun (WGS) entry which is preliminary data.</text>
</comment>
<dbReference type="AlphaFoldDB" id="A0A2C9UI25"/>
<gene>
    <name evidence="2" type="ORF">MANES_15G151300v8</name>
</gene>
<dbReference type="OrthoDB" id="3245100at2759"/>
<organism evidence="2 3">
    <name type="scientific">Manihot esculenta</name>
    <name type="common">Cassava</name>
    <name type="synonym">Jatropha manihot</name>
    <dbReference type="NCBI Taxonomy" id="3983"/>
    <lineage>
        <taxon>Eukaryota</taxon>
        <taxon>Viridiplantae</taxon>
        <taxon>Streptophyta</taxon>
        <taxon>Embryophyta</taxon>
        <taxon>Tracheophyta</taxon>
        <taxon>Spermatophyta</taxon>
        <taxon>Magnoliopsida</taxon>
        <taxon>eudicotyledons</taxon>
        <taxon>Gunneridae</taxon>
        <taxon>Pentapetalae</taxon>
        <taxon>rosids</taxon>
        <taxon>fabids</taxon>
        <taxon>Malpighiales</taxon>
        <taxon>Euphorbiaceae</taxon>
        <taxon>Crotonoideae</taxon>
        <taxon>Manihoteae</taxon>
        <taxon>Manihot</taxon>
    </lineage>
</organism>
<dbReference type="Gene3D" id="1.25.10.10">
    <property type="entry name" value="Leucine-rich Repeat Variant"/>
    <property type="match status" value="3"/>
</dbReference>
<reference evidence="3" key="1">
    <citation type="journal article" date="2016" name="Nat. Biotechnol.">
        <title>Sequencing wild and cultivated cassava and related species reveals extensive interspecific hybridization and genetic diversity.</title>
        <authorList>
            <person name="Bredeson J.V."/>
            <person name="Lyons J.B."/>
            <person name="Prochnik S.E."/>
            <person name="Wu G.A."/>
            <person name="Ha C.M."/>
            <person name="Edsinger-Gonzales E."/>
            <person name="Grimwood J."/>
            <person name="Schmutz J."/>
            <person name="Rabbi I.Y."/>
            <person name="Egesi C."/>
            <person name="Nauluvula P."/>
            <person name="Lebot V."/>
            <person name="Ndunguru J."/>
            <person name="Mkamilo G."/>
            <person name="Bart R.S."/>
            <person name="Setter T.L."/>
            <person name="Gleadow R.M."/>
            <person name="Kulakow P."/>
            <person name="Ferguson M.E."/>
            <person name="Rounsley S."/>
            <person name="Rokhsar D.S."/>
        </authorList>
    </citation>
    <scope>NUCLEOTIDE SEQUENCE [LARGE SCALE GENOMIC DNA]</scope>
    <source>
        <strain evidence="3">cv. AM560-2</strain>
    </source>
</reference>
<dbReference type="Gramene" id="Manes.15G151300.2.v8.1">
    <property type="protein sequence ID" value="Manes.15G151300.2.v8.1.CDS"/>
    <property type="gene ID" value="Manes.15G151300.v8.1"/>
</dbReference>
<dbReference type="InterPro" id="IPR011989">
    <property type="entry name" value="ARM-like"/>
</dbReference>
<dbReference type="InterPro" id="IPR016024">
    <property type="entry name" value="ARM-type_fold"/>
</dbReference>
<dbReference type="SUPFAM" id="SSF48371">
    <property type="entry name" value="ARM repeat"/>
    <property type="match status" value="1"/>
</dbReference>
<evidence type="ECO:0000313" key="2">
    <source>
        <dbReference type="EMBL" id="OAY29520.1"/>
    </source>
</evidence>
<proteinExistence type="predicted"/>
<dbReference type="STRING" id="3983.A0A2C9UI25"/>
<accession>A0A2C9UI25</accession>
<evidence type="ECO:0000256" key="1">
    <source>
        <dbReference type="ARBA" id="ARBA00022737"/>
    </source>
</evidence>
<evidence type="ECO:0000313" key="3">
    <source>
        <dbReference type="Proteomes" id="UP000091857"/>
    </source>
</evidence>
<dbReference type="SMART" id="SM00185">
    <property type="entry name" value="ARM"/>
    <property type="match status" value="5"/>
</dbReference>
<name>A0A2C9UI25_MANES</name>
<dbReference type="GO" id="GO:0005634">
    <property type="term" value="C:nucleus"/>
    <property type="evidence" value="ECO:0000318"/>
    <property type="project" value="GO_Central"/>
</dbReference>
<keyword evidence="1" id="KW-0677">Repeat</keyword>
<dbReference type="Proteomes" id="UP000091857">
    <property type="component" value="Chromosome 15"/>
</dbReference>
<dbReference type="EMBL" id="CM004401">
    <property type="protein sequence ID" value="OAY29520.1"/>
    <property type="molecule type" value="Genomic_DNA"/>
</dbReference>
<dbReference type="FunFam" id="1.25.10.10:FF:000593">
    <property type="entry name" value="U-box domain-containing protein 4"/>
    <property type="match status" value="1"/>
</dbReference>